<gene>
    <name evidence="1" type="ORF">GDO81_019069</name>
</gene>
<dbReference type="EMBL" id="WNYA01099084">
    <property type="protein sequence ID" value="KAG8534588.1"/>
    <property type="molecule type" value="Genomic_DNA"/>
</dbReference>
<keyword evidence="2" id="KW-1185">Reference proteome</keyword>
<organism evidence="1 2">
    <name type="scientific">Engystomops pustulosus</name>
    <name type="common">Tungara frog</name>
    <name type="synonym">Physalaemus pustulosus</name>
    <dbReference type="NCBI Taxonomy" id="76066"/>
    <lineage>
        <taxon>Eukaryota</taxon>
        <taxon>Metazoa</taxon>
        <taxon>Chordata</taxon>
        <taxon>Craniata</taxon>
        <taxon>Vertebrata</taxon>
        <taxon>Euteleostomi</taxon>
        <taxon>Amphibia</taxon>
        <taxon>Batrachia</taxon>
        <taxon>Anura</taxon>
        <taxon>Neobatrachia</taxon>
        <taxon>Hyloidea</taxon>
        <taxon>Leptodactylidae</taxon>
        <taxon>Leiuperinae</taxon>
        <taxon>Engystomops</taxon>
    </lineage>
</organism>
<proteinExistence type="predicted"/>
<sequence length="106" mass="11811">MRVYTVSKNVTVLYYSDTHLSIITKLELEAILPRTVASSVPNYHCTNIQHVLAMSFRSRVSTACMMQKHDLSVPCYLSTTGSLRFTLFEGQLVSPSHPCCSKSGHS</sequence>
<comment type="caution">
    <text evidence="1">The sequence shown here is derived from an EMBL/GenBank/DDBJ whole genome shotgun (WGS) entry which is preliminary data.</text>
</comment>
<evidence type="ECO:0000313" key="1">
    <source>
        <dbReference type="EMBL" id="KAG8534588.1"/>
    </source>
</evidence>
<protein>
    <submittedName>
        <fullName evidence="1">Uncharacterized protein</fullName>
    </submittedName>
</protein>
<evidence type="ECO:0000313" key="2">
    <source>
        <dbReference type="Proteomes" id="UP000824782"/>
    </source>
</evidence>
<dbReference type="AlphaFoldDB" id="A0AAV6YEK6"/>
<dbReference type="Proteomes" id="UP000824782">
    <property type="component" value="Unassembled WGS sequence"/>
</dbReference>
<reference evidence="1" key="1">
    <citation type="thesis" date="2020" institute="ProQuest LLC" country="789 East Eisenhower Parkway, Ann Arbor, MI, USA">
        <title>Comparative Genomics and Chromosome Evolution.</title>
        <authorList>
            <person name="Mudd A.B."/>
        </authorList>
    </citation>
    <scope>NUCLEOTIDE SEQUENCE</scope>
    <source>
        <strain evidence="1">237g6f4</strain>
        <tissue evidence="1">Blood</tissue>
    </source>
</reference>
<accession>A0AAV6YEK6</accession>
<name>A0AAV6YEK6_ENGPU</name>